<sequence>MGAVVTDEPRLVENDVHVCVAKARARDKSLTYSEALAYYESLGQLKSSDIRGCNLHKRNRGCMSYRCRTAKILHQRISRPKPNDLYAKIDVCAPENVHKKGECGEPAIAEVLLRVTLLVDLENKTEAHFTCDEFFLPGLGAATSAILLQHNEESNFPFF</sequence>
<dbReference type="EMBL" id="GL833156">
    <property type="protein sequence ID" value="EGB04087.1"/>
    <property type="molecule type" value="Genomic_DNA"/>
</dbReference>
<dbReference type="KEGG" id="aaf:AURANDRAFT_67519"/>
<reference evidence="1 2" key="1">
    <citation type="journal article" date="2011" name="Proc. Natl. Acad. Sci. U.S.A.">
        <title>Niche of harmful alga Aureococcus anophagefferens revealed through ecogenomics.</title>
        <authorList>
            <person name="Gobler C.J."/>
            <person name="Berry D.L."/>
            <person name="Dyhrman S.T."/>
            <person name="Wilhelm S.W."/>
            <person name="Salamov A."/>
            <person name="Lobanov A.V."/>
            <person name="Zhang Y."/>
            <person name="Collier J.L."/>
            <person name="Wurch L.L."/>
            <person name="Kustka A.B."/>
            <person name="Dill B.D."/>
            <person name="Shah M."/>
            <person name="VerBerkmoes N.C."/>
            <person name="Kuo A."/>
            <person name="Terry A."/>
            <person name="Pangilinan J."/>
            <person name="Lindquist E.A."/>
            <person name="Lucas S."/>
            <person name="Paulsen I.T."/>
            <person name="Hattenrath-Lehmann T.K."/>
            <person name="Talmage S.C."/>
            <person name="Walker E.A."/>
            <person name="Koch F."/>
            <person name="Burson A.M."/>
            <person name="Marcoval M.A."/>
            <person name="Tang Y.Z."/>
            <person name="Lecleir G.R."/>
            <person name="Coyne K.J."/>
            <person name="Berg G.M."/>
            <person name="Bertrand E.M."/>
            <person name="Saito M.A."/>
            <person name="Gladyshev V.N."/>
            <person name="Grigoriev I.V."/>
        </authorList>
    </citation>
    <scope>NUCLEOTIDE SEQUENCE [LARGE SCALE GENOMIC DNA]</scope>
    <source>
        <strain evidence="2">CCMP 1984</strain>
    </source>
</reference>
<gene>
    <name evidence="1" type="ORF">AURANDRAFT_67519</name>
</gene>
<dbReference type="InParanoid" id="F0YLF1"/>
<proteinExistence type="predicted"/>
<accession>F0YLF1</accession>
<name>F0YLF1_AURAN</name>
<dbReference type="Proteomes" id="UP000002729">
    <property type="component" value="Unassembled WGS sequence"/>
</dbReference>
<dbReference type="RefSeq" id="XP_009041212.1">
    <property type="nucleotide sequence ID" value="XM_009042964.1"/>
</dbReference>
<keyword evidence="2" id="KW-1185">Reference proteome</keyword>
<organism evidence="2">
    <name type="scientific">Aureococcus anophagefferens</name>
    <name type="common">Harmful bloom alga</name>
    <dbReference type="NCBI Taxonomy" id="44056"/>
    <lineage>
        <taxon>Eukaryota</taxon>
        <taxon>Sar</taxon>
        <taxon>Stramenopiles</taxon>
        <taxon>Ochrophyta</taxon>
        <taxon>Pelagophyceae</taxon>
        <taxon>Pelagomonadales</taxon>
        <taxon>Pelagomonadaceae</taxon>
        <taxon>Aureococcus</taxon>
    </lineage>
</organism>
<evidence type="ECO:0000313" key="2">
    <source>
        <dbReference type="Proteomes" id="UP000002729"/>
    </source>
</evidence>
<protein>
    <submittedName>
        <fullName evidence="1">Uncharacterized protein</fullName>
    </submittedName>
</protein>
<dbReference type="AlphaFoldDB" id="F0YLF1"/>
<dbReference type="GeneID" id="20226283"/>
<evidence type="ECO:0000313" key="1">
    <source>
        <dbReference type="EMBL" id="EGB04087.1"/>
    </source>
</evidence>